<keyword evidence="4" id="KW-0326">Glycosidase</keyword>
<dbReference type="GO" id="GO:0005975">
    <property type="term" value="P:carbohydrate metabolic process"/>
    <property type="evidence" value="ECO:0007669"/>
    <property type="project" value="InterPro"/>
</dbReference>
<dbReference type="Pfam" id="PF00128">
    <property type="entry name" value="Alpha-amylase"/>
    <property type="match status" value="1"/>
</dbReference>
<dbReference type="PRINTS" id="PR00110">
    <property type="entry name" value="ALPHAAMYLASE"/>
</dbReference>
<dbReference type="GO" id="GO:0043169">
    <property type="term" value="F:cation binding"/>
    <property type="evidence" value="ECO:0007669"/>
    <property type="project" value="InterPro"/>
</dbReference>
<keyword evidence="2" id="KW-0378">Hydrolase</keyword>
<feature type="domain" description="Glycosyl hydrolase family 13 catalytic" evidence="5">
    <location>
        <begin position="43"/>
        <end position="384"/>
    </location>
</feature>
<dbReference type="STRING" id="1457250.GCA_000755225_00669"/>
<protein>
    <submittedName>
        <fullName evidence="6">DUF1939 domain-containing protein</fullName>
    </submittedName>
</protein>
<accession>A0A4D6HDX4</accession>
<dbReference type="SUPFAM" id="SSF51445">
    <property type="entry name" value="(Trans)glycosidases"/>
    <property type="match status" value="1"/>
</dbReference>
<evidence type="ECO:0000256" key="4">
    <source>
        <dbReference type="ARBA" id="ARBA00023295"/>
    </source>
</evidence>
<dbReference type="Gene3D" id="2.60.40.1180">
    <property type="entry name" value="Golgi alpha-mannosidase II"/>
    <property type="match status" value="1"/>
</dbReference>
<dbReference type="PANTHER" id="PTHR43447">
    <property type="entry name" value="ALPHA-AMYLASE"/>
    <property type="match status" value="1"/>
</dbReference>
<dbReference type="Proteomes" id="UP000296706">
    <property type="component" value="Chromosome"/>
</dbReference>
<dbReference type="EMBL" id="CP031310">
    <property type="protein sequence ID" value="QCC51751.1"/>
    <property type="molecule type" value="Genomic_DNA"/>
</dbReference>
<dbReference type="AlphaFoldDB" id="A0A4D6HDX4"/>
<dbReference type="Gene3D" id="3.20.20.80">
    <property type="entry name" value="Glycosidases"/>
    <property type="match status" value="1"/>
</dbReference>
<keyword evidence="7" id="KW-1185">Reference proteome</keyword>
<dbReference type="InterPro" id="IPR006046">
    <property type="entry name" value="Alpha_amylase"/>
</dbReference>
<keyword evidence="3" id="KW-0119">Carbohydrate metabolism</keyword>
<dbReference type="Pfam" id="PF09154">
    <property type="entry name" value="Alpha-amy_C_pro"/>
    <property type="match status" value="1"/>
</dbReference>
<dbReference type="InterPro" id="IPR015237">
    <property type="entry name" value="Alpha-amylase_C_pro"/>
</dbReference>
<dbReference type="KEGG" id="hsn:DV733_11110"/>
<organism evidence="6 7">
    <name type="scientific">Halapricum salinum</name>
    <dbReference type="NCBI Taxonomy" id="1457250"/>
    <lineage>
        <taxon>Archaea</taxon>
        <taxon>Methanobacteriati</taxon>
        <taxon>Methanobacteriota</taxon>
        <taxon>Stenosarchaea group</taxon>
        <taxon>Halobacteria</taxon>
        <taxon>Halobacteriales</taxon>
        <taxon>Haloarculaceae</taxon>
        <taxon>Halapricum</taxon>
    </lineage>
</organism>
<evidence type="ECO:0000256" key="2">
    <source>
        <dbReference type="ARBA" id="ARBA00022801"/>
    </source>
</evidence>
<reference evidence="6 7" key="1">
    <citation type="journal article" date="2019" name="Nat. Commun.">
        <title>A new type of DNA phosphorothioation-based antiviral system in archaea.</title>
        <authorList>
            <person name="Xiong L."/>
            <person name="Liu S."/>
            <person name="Chen S."/>
            <person name="Xiao Y."/>
            <person name="Zhu B."/>
            <person name="Gao Y."/>
            <person name="Zhang Y."/>
            <person name="Chen B."/>
            <person name="Luo J."/>
            <person name="Deng Z."/>
            <person name="Chen X."/>
            <person name="Wang L."/>
            <person name="Chen S."/>
        </authorList>
    </citation>
    <scope>NUCLEOTIDE SEQUENCE [LARGE SCALE GENOMIC DNA]</scope>
    <source>
        <strain evidence="6 7">CBA1105</strain>
    </source>
</reference>
<evidence type="ECO:0000259" key="5">
    <source>
        <dbReference type="SMART" id="SM00642"/>
    </source>
</evidence>
<dbReference type="InterPro" id="IPR006047">
    <property type="entry name" value="GH13_cat_dom"/>
</dbReference>
<gene>
    <name evidence="6" type="ORF">DV733_11110</name>
</gene>
<evidence type="ECO:0000313" key="7">
    <source>
        <dbReference type="Proteomes" id="UP000296706"/>
    </source>
</evidence>
<dbReference type="SMART" id="SM00642">
    <property type="entry name" value="Aamy"/>
    <property type="match status" value="1"/>
</dbReference>
<comment type="similarity">
    <text evidence="1">Belongs to the glycosyl hydrolase 13 family.</text>
</comment>
<dbReference type="SUPFAM" id="SSF51011">
    <property type="entry name" value="Glycosyl hydrolase domain"/>
    <property type="match status" value="1"/>
</dbReference>
<proteinExistence type="inferred from homology"/>
<dbReference type="InterPro" id="IPR013780">
    <property type="entry name" value="Glyco_hydro_b"/>
</dbReference>
<evidence type="ECO:0000256" key="1">
    <source>
        <dbReference type="ARBA" id="ARBA00008061"/>
    </source>
</evidence>
<name>A0A4D6HDX4_9EURY</name>
<evidence type="ECO:0000256" key="3">
    <source>
        <dbReference type="ARBA" id="ARBA00023277"/>
    </source>
</evidence>
<dbReference type="OrthoDB" id="18347at2157"/>
<dbReference type="InterPro" id="IPR017853">
    <property type="entry name" value="GH"/>
</dbReference>
<dbReference type="GO" id="GO:0004556">
    <property type="term" value="F:alpha-amylase activity"/>
    <property type="evidence" value="ECO:0007669"/>
    <property type="project" value="InterPro"/>
</dbReference>
<dbReference type="RefSeq" id="WP_079979504.1">
    <property type="nucleotide sequence ID" value="NZ_CP031310.1"/>
</dbReference>
<sequence>MGEGPQQDGVTRREVLKQVSGGAGAAISDVATTQASTSSAGEPVALQYFHEDWQTITDNLDEVGSLGFDAIWIQQPAESLLDWSDQGGRNDPPLGYQPIDYTNFDSSFGTESELQTLIDTAHDNGVDVIVDTVLNHTANTNDYSILEQFDQSHYHNVRDGIPQWAYSFKEDDKRCYENGDTNGAPKDPYEYECDPYLVENAALLGLNDLDQDQQYVRDVLKNYVDKIASLGADGYRFDAAKHMAESFFANDANQWAADNGMFRVGEVYDGNRRYLRGYANAGPGMHVFDFQLYYAMKSVFSGGDMRNLQGAGLIATDPGKAMPFVENHDVEAPSQYDLAHAFMLSSEGYPMLYNLYPGTLLENDNITNAVWVKKNLAGGRTIWRHTDSNLAIYERESNLLVGLNNSGTSRSKWVETSWADTELNDYAGNAGNVTTESDGWVEITVPAEGWVFYAPVSQDIDVSASGETGVQSGGEATITISAQQVDQLVIEDLWTDWTLSSESSDGGAVTSSIDSAGTVTIDYGSLQTDVSPSITVSLPERYVGGTYELSVTASNVDGDSAESTATISMG</sequence>
<evidence type="ECO:0000313" key="6">
    <source>
        <dbReference type="EMBL" id="QCC51751.1"/>
    </source>
</evidence>
<dbReference type="GeneID" id="39848420"/>